<feature type="transmembrane region" description="Helical" evidence="8">
    <location>
        <begin position="532"/>
        <end position="555"/>
    </location>
</feature>
<feature type="repeat" description="ANK" evidence="7">
    <location>
        <begin position="117"/>
        <end position="149"/>
    </location>
</feature>
<keyword evidence="8 11" id="KW-0808">Transferase</keyword>
<dbReference type="Pfam" id="PF01529">
    <property type="entry name" value="DHHC"/>
    <property type="match status" value="1"/>
</dbReference>
<dbReference type="AlphaFoldDB" id="A0A9W9Z1S6"/>
<evidence type="ECO:0000256" key="6">
    <source>
        <dbReference type="ARBA" id="ARBA00023136"/>
    </source>
</evidence>
<keyword evidence="6 8" id="KW-0472">Membrane</keyword>
<evidence type="ECO:0000313" key="12">
    <source>
        <dbReference type="Proteomes" id="UP001163046"/>
    </source>
</evidence>
<keyword evidence="12" id="KW-1185">Reference proteome</keyword>
<evidence type="ECO:0000256" key="4">
    <source>
        <dbReference type="ARBA" id="ARBA00022989"/>
    </source>
</evidence>
<dbReference type="PROSITE" id="PS50088">
    <property type="entry name" value="ANK_REPEAT"/>
    <property type="match status" value="4"/>
</dbReference>
<keyword evidence="4 8" id="KW-1133">Transmembrane helix</keyword>
<dbReference type="InterPro" id="IPR036770">
    <property type="entry name" value="Ankyrin_rpt-contain_sf"/>
</dbReference>
<evidence type="ECO:0000256" key="9">
    <source>
        <dbReference type="SAM" id="MobiDB-lite"/>
    </source>
</evidence>
<dbReference type="PANTHER" id="PTHR24161">
    <property type="entry name" value="ANK_REP_REGION DOMAIN-CONTAINING PROTEIN-RELATED"/>
    <property type="match status" value="1"/>
</dbReference>
<name>A0A9W9Z1S6_9CNID</name>
<dbReference type="Pfam" id="PF13637">
    <property type="entry name" value="Ank_4"/>
    <property type="match status" value="1"/>
</dbReference>
<evidence type="ECO:0000313" key="11">
    <source>
        <dbReference type="EMBL" id="KAJ7373562.1"/>
    </source>
</evidence>
<dbReference type="PROSITE" id="PS50297">
    <property type="entry name" value="ANK_REP_REGION"/>
    <property type="match status" value="3"/>
</dbReference>
<comment type="domain">
    <text evidence="8">The DHHC domain is required for palmitoyltransferase activity.</text>
</comment>
<accession>A0A9W9Z1S6</accession>
<comment type="subcellular location">
    <subcellularLocation>
        <location evidence="1">Membrane</location>
        <topology evidence="1">Multi-pass membrane protein</topology>
    </subcellularLocation>
</comment>
<protein>
    <recommendedName>
        <fullName evidence="8">Palmitoyltransferase</fullName>
        <ecNumber evidence="8">2.3.1.225</ecNumber>
    </recommendedName>
</protein>
<dbReference type="Proteomes" id="UP001163046">
    <property type="component" value="Unassembled WGS sequence"/>
</dbReference>
<dbReference type="PRINTS" id="PR01415">
    <property type="entry name" value="ANKYRIN"/>
</dbReference>
<evidence type="ECO:0000256" key="3">
    <source>
        <dbReference type="ARBA" id="ARBA00022737"/>
    </source>
</evidence>
<dbReference type="InterPro" id="IPR001594">
    <property type="entry name" value="Palmitoyltrfase_DHHC"/>
</dbReference>
<keyword evidence="8 11" id="KW-0012">Acyltransferase</keyword>
<feature type="domain" description="Palmitoyltransferase DHHC" evidence="10">
    <location>
        <begin position="430"/>
        <end position="562"/>
    </location>
</feature>
<gene>
    <name evidence="11" type="primary">ZDHHC17</name>
    <name evidence="11" type="ORF">OS493_011165</name>
</gene>
<dbReference type="PANTHER" id="PTHR24161:SF85">
    <property type="entry name" value="PALMITOYLTRANSFERASE HIP14"/>
    <property type="match status" value="1"/>
</dbReference>
<feature type="compositionally biased region" description="Basic and acidic residues" evidence="9">
    <location>
        <begin position="15"/>
        <end position="25"/>
    </location>
</feature>
<sequence>MADGFDSSRAVSLDKTGKKDSDMESKSYPTQPDNPYSQYSSTAHHQPDYSQFDLVRATQYGVFDRCHELVDKEGVDVNTLDKENVSAIHWAAINNRIRIAEYFVSKGAAVDQKGGILNATPLHWAVRQGHLEMIVFLMKHGADPASLDIEGCSCLHVAVQHSQMGAVAYLISKGMDVDQLDRNGMSPLMWAAYRCFGLELTRMLLTMNASVPLADKFHKNTALHWAVMSNNHNVIRALLKAGASMDALNAEGQSPYDLAKQKKSKWILFQMDLLSKDKGQDKPVFLQTLTRDKAVQRYIQIGLPFFVLFSVGAILEYSSSWVMSLPLITAVGIISYYALQWFTLNYSHGSATVFGWTLATKAYLYYNILTVYLHYILSKVVLSRASFFVNTVGLYYCFYKSWKTDPGYLHATTAEQRKTIIELVEKNSFDLTKFCSTCLLQKPIRSKHCAVCDRCVAKFDHHCPWVEKLCGCWKPSVFLWLPVFLFGMILWYIYGGTVYYVMSCGPYPDGVWNVIVQSTHCAPWVTWGYINALFHVMWVGALFFCQCYQIFWLAMTTNERLNMSRYSHFSHNSGVQMSPFGRGLLGNIADFTNMSLCGLVRPLRVDWHRQYDCELTGTEKTV</sequence>
<evidence type="ECO:0000256" key="7">
    <source>
        <dbReference type="PROSITE-ProRule" id="PRU00023"/>
    </source>
</evidence>
<dbReference type="Pfam" id="PF00023">
    <property type="entry name" value="Ank"/>
    <property type="match status" value="1"/>
</dbReference>
<comment type="similarity">
    <text evidence="8">Belongs to the DHHC palmitoyltransferase family.</text>
</comment>
<evidence type="ECO:0000256" key="5">
    <source>
        <dbReference type="ARBA" id="ARBA00023043"/>
    </source>
</evidence>
<evidence type="ECO:0000256" key="1">
    <source>
        <dbReference type="ARBA" id="ARBA00004141"/>
    </source>
</evidence>
<dbReference type="Pfam" id="PF12796">
    <property type="entry name" value="Ank_2"/>
    <property type="match status" value="1"/>
</dbReference>
<dbReference type="SUPFAM" id="SSF48403">
    <property type="entry name" value="Ankyrin repeat"/>
    <property type="match status" value="1"/>
</dbReference>
<dbReference type="PROSITE" id="PS50216">
    <property type="entry name" value="DHHC"/>
    <property type="match status" value="1"/>
</dbReference>
<comment type="catalytic activity">
    <reaction evidence="8">
        <text>L-cysteinyl-[protein] + hexadecanoyl-CoA = S-hexadecanoyl-L-cysteinyl-[protein] + CoA</text>
        <dbReference type="Rhea" id="RHEA:36683"/>
        <dbReference type="Rhea" id="RHEA-COMP:10131"/>
        <dbReference type="Rhea" id="RHEA-COMP:11032"/>
        <dbReference type="ChEBI" id="CHEBI:29950"/>
        <dbReference type="ChEBI" id="CHEBI:57287"/>
        <dbReference type="ChEBI" id="CHEBI:57379"/>
        <dbReference type="ChEBI" id="CHEBI:74151"/>
        <dbReference type="EC" id="2.3.1.225"/>
    </reaction>
</comment>
<dbReference type="SMART" id="SM00248">
    <property type="entry name" value="ANK"/>
    <property type="match status" value="5"/>
</dbReference>
<evidence type="ECO:0000256" key="8">
    <source>
        <dbReference type="RuleBase" id="RU079119"/>
    </source>
</evidence>
<feature type="repeat" description="ANK" evidence="7">
    <location>
        <begin position="150"/>
        <end position="182"/>
    </location>
</feature>
<organism evidence="11 12">
    <name type="scientific">Desmophyllum pertusum</name>
    <dbReference type="NCBI Taxonomy" id="174260"/>
    <lineage>
        <taxon>Eukaryota</taxon>
        <taxon>Metazoa</taxon>
        <taxon>Cnidaria</taxon>
        <taxon>Anthozoa</taxon>
        <taxon>Hexacorallia</taxon>
        <taxon>Scleractinia</taxon>
        <taxon>Caryophylliina</taxon>
        <taxon>Caryophylliidae</taxon>
        <taxon>Desmophyllum</taxon>
    </lineage>
</organism>
<evidence type="ECO:0000256" key="2">
    <source>
        <dbReference type="ARBA" id="ARBA00022692"/>
    </source>
</evidence>
<dbReference type="Gene3D" id="1.25.40.20">
    <property type="entry name" value="Ankyrin repeat-containing domain"/>
    <property type="match status" value="1"/>
</dbReference>
<evidence type="ECO:0000259" key="10">
    <source>
        <dbReference type="Pfam" id="PF01529"/>
    </source>
</evidence>
<feature type="transmembrane region" description="Helical" evidence="8">
    <location>
        <begin position="321"/>
        <end position="339"/>
    </location>
</feature>
<keyword evidence="5 7" id="KW-0040">ANK repeat</keyword>
<dbReference type="EC" id="2.3.1.225" evidence="8"/>
<feature type="repeat" description="ANK" evidence="7">
    <location>
        <begin position="218"/>
        <end position="250"/>
    </location>
</feature>
<feature type="region of interest" description="Disordered" evidence="9">
    <location>
        <begin position="1"/>
        <end position="44"/>
    </location>
</feature>
<reference evidence="11" key="1">
    <citation type="submission" date="2023-01" db="EMBL/GenBank/DDBJ databases">
        <title>Genome assembly of the deep-sea coral Lophelia pertusa.</title>
        <authorList>
            <person name="Herrera S."/>
            <person name="Cordes E."/>
        </authorList>
    </citation>
    <scope>NUCLEOTIDE SEQUENCE</scope>
    <source>
        <strain evidence="11">USNM1676648</strain>
        <tissue evidence="11">Polyp</tissue>
    </source>
</reference>
<dbReference type="OrthoDB" id="6781668at2759"/>
<feature type="transmembrane region" description="Helical" evidence="8">
    <location>
        <begin position="298"/>
        <end position="315"/>
    </location>
</feature>
<feature type="repeat" description="ANK" evidence="7">
    <location>
        <begin position="83"/>
        <end position="115"/>
    </location>
</feature>
<feature type="compositionally biased region" description="Polar residues" evidence="9">
    <location>
        <begin position="27"/>
        <end position="44"/>
    </location>
</feature>
<proteinExistence type="inferred from homology"/>
<keyword evidence="3" id="KW-0677">Repeat</keyword>
<dbReference type="EMBL" id="MU826830">
    <property type="protein sequence ID" value="KAJ7373562.1"/>
    <property type="molecule type" value="Genomic_DNA"/>
</dbReference>
<dbReference type="GO" id="GO:0019706">
    <property type="term" value="F:protein-cysteine S-palmitoyltransferase activity"/>
    <property type="evidence" value="ECO:0007669"/>
    <property type="project" value="UniProtKB-EC"/>
</dbReference>
<dbReference type="InterPro" id="IPR002110">
    <property type="entry name" value="Ankyrin_rpt"/>
</dbReference>
<comment type="caution">
    <text evidence="11">The sequence shown here is derived from an EMBL/GenBank/DDBJ whole genome shotgun (WGS) entry which is preliminary data.</text>
</comment>
<feature type="transmembrane region" description="Helical" evidence="8">
    <location>
        <begin position="351"/>
        <end position="375"/>
    </location>
</feature>
<feature type="transmembrane region" description="Helical" evidence="8">
    <location>
        <begin position="477"/>
        <end position="502"/>
    </location>
</feature>
<keyword evidence="2 8" id="KW-0812">Transmembrane</keyword>
<dbReference type="GO" id="GO:0016020">
    <property type="term" value="C:membrane"/>
    <property type="evidence" value="ECO:0007669"/>
    <property type="project" value="UniProtKB-SubCell"/>
</dbReference>